<name>A0A2T6BI90_9RHOB</name>
<dbReference type="PIRSF" id="PIRSF000709">
    <property type="entry name" value="6PFK_2-Ptase"/>
    <property type="match status" value="1"/>
</dbReference>
<accession>A0A2T6BI90</accession>
<evidence type="ECO:0000256" key="4">
    <source>
        <dbReference type="PIRSR" id="PIRSR613078-2"/>
    </source>
</evidence>
<gene>
    <name evidence="5" type="ORF">C8N43_0409</name>
</gene>
<dbReference type="InterPro" id="IPR013078">
    <property type="entry name" value="His_Pase_superF_clade-1"/>
</dbReference>
<organism evidence="5 6">
    <name type="scientific">Litoreibacter ponti</name>
    <dbReference type="NCBI Taxonomy" id="1510457"/>
    <lineage>
        <taxon>Bacteria</taxon>
        <taxon>Pseudomonadati</taxon>
        <taxon>Pseudomonadota</taxon>
        <taxon>Alphaproteobacteria</taxon>
        <taxon>Rhodobacterales</taxon>
        <taxon>Roseobacteraceae</taxon>
        <taxon>Litoreibacter</taxon>
    </lineage>
</organism>
<evidence type="ECO:0000313" key="6">
    <source>
        <dbReference type="Proteomes" id="UP000243978"/>
    </source>
</evidence>
<feature type="binding site" evidence="4">
    <location>
        <begin position="10"/>
        <end position="17"/>
    </location>
    <ligand>
        <name>substrate</name>
    </ligand>
</feature>
<dbReference type="EMBL" id="QBKS01000001">
    <property type="protein sequence ID" value="PTX55766.1"/>
    <property type="molecule type" value="Genomic_DNA"/>
</dbReference>
<feature type="active site" description="Proton donor/acceptor" evidence="3">
    <location>
        <position position="87"/>
    </location>
</feature>
<dbReference type="InterPro" id="IPR050275">
    <property type="entry name" value="PGM_Phosphatase"/>
</dbReference>
<evidence type="ECO:0000313" key="5">
    <source>
        <dbReference type="EMBL" id="PTX55766.1"/>
    </source>
</evidence>
<dbReference type="OrthoDB" id="9781415at2"/>
<proteinExistence type="predicted"/>
<dbReference type="SUPFAM" id="SSF53254">
    <property type="entry name" value="Phosphoglycerate mutase-like"/>
    <property type="match status" value="1"/>
</dbReference>
<dbReference type="InterPro" id="IPR001345">
    <property type="entry name" value="PG/BPGM_mutase_AS"/>
</dbReference>
<protein>
    <submittedName>
        <fullName evidence="5">Putative phosphoglycerate mutase</fullName>
    </submittedName>
</protein>
<dbReference type="Gene3D" id="3.40.50.1240">
    <property type="entry name" value="Phosphoglycerate mutase-like"/>
    <property type="match status" value="1"/>
</dbReference>
<comment type="caution">
    <text evidence="5">The sequence shown here is derived from an EMBL/GenBank/DDBJ whole genome shotgun (WGS) entry which is preliminary data.</text>
</comment>
<feature type="binding site" evidence="4">
    <location>
        <position position="62"/>
    </location>
    <ligand>
        <name>substrate</name>
    </ligand>
</feature>
<dbReference type="GO" id="GO:0016791">
    <property type="term" value="F:phosphatase activity"/>
    <property type="evidence" value="ECO:0007669"/>
    <property type="project" value="TreeGrafter"/>
</dbReference>
<evidence type="ECO:0000256" key="2">
    <source>
        <dbReference type="ARBA" id="ARBA00023235"/>
    </source>
</evidence>
<dbReference type="AlphaFoldDB" id="A0A2T6BI90"/>
<dbReference type="Proteomes" id="UP000243978">
    <property type="component" value="Unassembled WGS sequence"/>
</dbReference>
<keyword evidence="1" id="KW-0324">Glycolysis</keyword>
<keyword evidence="6" id="KW-1185">Reference proteome</keyword>
<dbReference type="CDD" id="cd07067">
    <property type="entry name" value="HP_PGM_like"/>
    <property type="match status" value="1"/>
</dbReference>
<evidence type="ECO:0000256" key="1">
    <source>
        <dbReference type="ARBA" id="ARBA00023152"/>
    </source>
</evidence>
<dbReference type="InterPro" id="IPR029033">
    <property type="entry name" value="His_PPase_superfam"/>
</dbReference>
<dbReference type="Pfam" id="PF00300">
    <property type="entry name" value="His_Phos_1"/>
    <property type="match status" value="1"/>
</dbReference>
<keyword evidence="2" id="KW-0413">Isomerase</keyword>
<evidence type="ECO:0000256" key="3">
    <source>
        <dbReference type="PIRSR" id="PIRSR613078-1"/>
    </source>
</evidence>
<dbReference type="RefSeq" id="WP_107844024.1">
    <property type="nucleotide sequence ID" value="NZ_QBKS01000001.1"/>
</dbReference>
<dbReference type="GO" id="GO:0005737">
    <property type="term" value="C:cytoplasm"/>
    <property type="evidence" value="ECO:0007669"/>
    <property type="project" value="TreeGrafter"/>
</dbReference>
<dbReference type="SMART" id="SM00855">
    <property type="entry name" value="PGAM"/>
    <property type="match status" value="1"/>
</dbReference>
<sequence length="191" mass="20720">MTYPELLILRHGETEWNLEGRMQGHLDSPLTARGRAQARRQGEILSGFDLGAFTLMSSPLGRTRATAQIVLPEAALARLSTDARLREIDVGDWAGQIRAKLTPSRITEFTPDGALAKYDSAPGGEGFEGLAARCAALLDALEGPHLMITHGVTSRMLRALYMGLPPRSLGELPGGQGVVFHMVRGHQIRLE</sequence>
<feature type="active site" description="Tele-phosphohistidine intermediate" evidence="3">
    <location>
        <position position="11"/>
    </location>
</feature>
<dbReference type="PANTHER" id="PTHR48100">
    <property type="entry name" value="BROAD-SPECIFICITY PHOSPHATASE YOR283W-RELATED"/>
    <property type="match status" value="1"/>
</dbReference>
<dbReference type="PROSITE" id="PS00175">
    <property type="entry name" value="PG_MUTASE"/>
    <property type="match status" value="1"/>
</dbReference>
<dbReference type="PANTHER" id="PTHR48100:SF1">
    <property type="entry name" value="HISTIDINE PHOSPHATASE FAMILY PROTEIN-RELATED"/>
    <property type="match status" value="1"/>
</dbReference>
<reference evidence="5 6" key="1">
    <citation type="submission" date="2018-04" db="EMBL/GenBank/DDBJ databases">
        <title>Genomic Encyclopedia of Archaeal and Bacterial Type Strains, Phase II (KMG-II): from individual species to whole genera.</title>
        <authorList>
            <person name="Goeker M."/>
        </authorList>
    </citation>
    <scope>NUCLEOTIDE SEQUENCE [LARGE SCALE GENOMIC DNA]</scope>
    <source>
        <strain evidence="5 6">DSM 100977</strain>
    </source>
</reference>